<dbReference type="Gene3D" id="1.20.1250.20">
    <property type="entry name" value="MFS general substrate transporter like domains"/>
    <property type="match status" value="1"/>
</dbReference>
<dbReference type="Proteomes" id="UP001652628">
    <property type="component" value="Chromosome 2L"/>
</dbReference>
<feature type="transmembrane region" description="Helical" evidence="6">
    <location>
        <begin position="234"/>
        <end position="259"/>
    </location>
</feature>
<keyword evidence="4 6" id="KW-0472">Membrane</keyword>
<feature type="transmembrane region" description="Helical" evidence="6">
    <location>
        <begin position="173"/>
        <end position="193"/>
    </location>
</feature>
<name>A0AB39ZYS5_DROSZ</name>
<evidence type="ECO:0000256" key="5">
    <source>
        <dbReference type="SAM" id="MobiDB-lite"/>
    </source>
</evidence>
<evidence type="ECO:0000256" key="6">
    <source>
        <dbReference type="SAM" id="Phobius"/>
    </source>
</evidence>
<feature type="transmembrane region" description="Helical" evidence="6">
    <location>
        <begin position="265"/>
        <end position="286"/>
    </location>
</feature>
<dbReference type="GeneID" id="108021524"/>
<evidence type="ECO:0000256" key="2">
    <source>
        <dbReference type="ARBA" id="ARBA00022692"/>
    </source>
</evidence>
<dbReference type="InterPro" id="IPR050382">
    <property type="entry name" value="MFS_Na/Anion_cotransporter"/>
</dbReference>
<evidence type="ECO:0000256" key="4">
    <source>
        <dbReference type="ARBA" id="ARBA00023136"/>
    </source>
</evidence>
<dbReference type="GO" id="GO:0016020">
    <property type="term" value="C:membrane"/>
    <property type="evidence" value="ECO:0007669"/>
    <property type="project" value="UniProtKB-SubCell"/>
</dbReference>
<gene>
    <name evidence="8" type="primary">LOC108021524</name>
</gene>
<accession>A0AB39ZYS5</accession>
<dbReference type="AlphaFoldDB" id="A0AB39ZYS5"/>
<evidence type="ECO:0000313" key="7">
    <source>
        <dbReference type="Proteomes" id="UP001652628"/>
    </source>
</evidence>
<dbReference type="InterPro" id="IPR036259">
    <property type="entry name" value="MFS_trans_sf"/>
</dbReference>
<dbReference type="SUPFAM" id="SSF103473">
    <property type="entry name" value="MFS general substrate transporter"/>
    <property type="match status" value="1"/>
</dbReference>
<evidence type="ECO:0000256" key="3">
    <source>
        <dbReference type="ARBA" id="ARBA00022989"/>
    </source>
</evidence>
<dbReference type="PANTHER" id="PTHR11662:SF415">
    <property type="entry name" value="AT30085P-RELATED"/>
    <property type="match status" value="1"/>
</dbReference>
<feature type="transmembrane region" description="Helical" evidence="6">
    <location>
        <begin position="199"/>
        <end position="222"/>
    </location>
</feature>
<evidence type="ECO:0000313" key="8">
    <source>
        <dbReference type="RefSeq" id="XP_016945772.3"/>
    </source>
</evidence>
<feature type="region of interest" description="Disordered" evidence="5">
    <location>
        <begin position="95"/>
        <end position="128"/>
    </location>
</feature>
<sequence length="548" mass="61012">MLPAVQEKLSDIFIYLEVRQRWVLCCFTFLAIINTYTMRLCLDFSLNRIVLECGGYKVDQVSNVPQVLNPKALPNWRLELAMRLNQTEYHLRSRLKAGKEQQNPEQNKGYKKPRKSRETITNRPVHQGSQERISCSEMWSRQTQSLVVMAFYAGYMITHIPGGRLAERYGGKWVLGSAILTSAVLTLLTPAAVRRGGPYVLVGVRLLVGLCEGPCFPAVCALLAQWVPEQERGLLASCVLSGGEIGITMVQLVSGLVMAEQDWPVVFYLVGGGAVAWFLGFTIVCYSTPDHCPFIQSEERDYIKCNTSASLLLSSRERVFRERPDGEDVDEEEFRREVEAAEVASSSGAPWRSMLTSTPLWALVCASMQQEFQQKLPQELQIVLDELKSRGSSLSDELSTAIELIAPYVGNWVASLATGRLSDVLIEQEILTRTQTRRLMSWLVFVCGSMYMLQIKVNGARIWSVLAMGAYYASIKLLPLDMSPNYAGTLMGISGGMGALPALLMPYLEQLEADYSLVSSVRAAIWVIGASYISGDVQEFNLPVPEPQ</sequence>
<dbReference type="Pfam" id="PF07690">
    <property type="entry name" value="MFS_1"/>
    <property type="match status" value="1"/>
</dbReference>
<dbReference type="RefSeq" id="XP_016945772.3">
    <property type="nucleotide sequence ID" value="XM_017090283.4"/>
</dbReference>
<dbReference type="PANTHER" id="PTHR11662">
    <property type="entry name" value="SOLUTE CARRIER FAMILY 17"/>
    <property type="match status" value="1"/>
</dbReference>
<dbReference type="GO" id="GO:0006820">
    <property type="term" value="P:monoatomic anion transport"/>
    <property type="evidence" value="ECO:0007669"/>
    <property type="project" value="TreeGrafter"/>
</dbReference>
<keyword evidence="3 6" id="KW-1133">Transmembrane helix</keyword>
<comment type="subcellular location">
    <subcellularLocation>
        <location evidence="1">Membrane</location>
        <topology evidence="1">Multi-pass membrane protein</topology>
    </subcellularLocation>
</comment>
<proteinExistence type="predicted"/>
<organism evidence="7 8">
    <name type="scientific">Drosophila suzukii</name>
    <name type="common">Spotted-wing drosophila fruit fly</name>
    <dbReference type="NCBI Taxonomy" id="28584"/>
    <lineage>
        <taxon>Eukaryota</taxon>
        <taxon>Metazoa</taxon>
        <taxon>Ecdysozoa</taxon>
        <taxon>Arthropoda</taxon>
        <taxon>Hexapoda</taxon>
        <taxon>Insecta</taxon>
        <taxon>Pterygota</taxon>
        <taxon>Neoptera</taxon>
        <taxon>Endopterygota</taxon>
        <taxon>Diptera</taxon>
        <taxon>Brachycera</taxon>
        <taxon>Muscomorpha</taxon>
        <taxon>Ephydroidea</taxon>
        <taxon>Drosophilidae</taxon>
        <taxon>Drosophila</taxon>
        <taxon>Sophophora</taxon>
    </lineage>
</organism>
<keyword evidence="7" id="KW-1185">Reference proteome</keyword>
<dbReference type="GO" id="GO:0022857">
    <property type="term" value="F:transmembrane transporter activity"/>
    <property type="evidence" value="ECO:0007669"/>
    <property type="project" value="InterPro"/>
</dbReference>
<evidence type="ECO:0000256" key="1">
    <source>
        <dbReference type="ARBA" id="ARBA00004141"/>
    </source>
</evidence>
<feature type="transmembrane region" description="Helical" evidence="6">
    <location>
        <begin position="439"/>
        <end position="455"/>
    </location>
</feature>
<protein>
    <submittedName>
        <fullName evidence="8">Sialin</fullName>
    </submittedName>
</protein>
<feature type="compositionally biased region" description="Polar residues" evidence="5">
    <location>
        <begin position="119"/>
        <end position="128"/>
    </location>
</feature>
<feature type="transmembrane region" description="Helical" evidence="6">
    <location>
        <begin position="20"/>
        <end position="38"/>
    </location>
</feature>
<dbReference type="InterPro" id="IPR011701">
    <property type="entry name" value="MFS"/>
</dbReference>
<feature type="transmembrane region" description="Helical" evidence="6">
    <location>
        <begin position="490"/>
        <end position="508"/>
    </location>
</feature>
<reference evidence="8" key="1">
    <citation type="submission" date="2025-08" db="UniProtKB">
        <authorList>
            <consortium name="RefSeq"/>
        </authorList>
    </citation>
    <scope>IDENTIFICATION</scope>
</reference>
<keyword evidence="2 6" id="KW-0812">Transmembrane</keyword>